<name>A0ABS8TRH1_DATST</name>
<evidence type="ECO:0000313" key="3">
    <source>
        <dbReference type="Proteomes" id="UP000823775"/>
    </source>
</evidence>
<comment type="caution">
    <text evidence="2">The sequence shown here is derived from an EMBL/GenBank/DDBJ whole genome shotgun (WGS) entry which is preliminary data.</text>
</comment>
<sequence>MNVVRVCRSVGGAVFGRKWPDMVGLGRKRGTKGRGVRRIGMVCFSIAGGCATMAHWLKKKKIERGEEWCAAARLAGRRRQGSGCCGGVSAIDWT</sequence>
<keyword evidence="3" id="KW-1185">Reference proteome</keyword>
<dbReference type="Proteomes" id="UP000823775">
    <property type="component" value="Unassembled WGS sequence"/>
</dbReference>
<keyword evidence="1" id="KW-1133">Transmembrane helix</keyword>
<protein>
    <submittedName>
        <fullName evidence="2">Uncharacterized protein</fullName>
    </submittedName>
</protein>
<evidence type="ECO:0000313" key="2">
    <source>
        <dbReference type="EMBL" id="MCD7473503.1"/>
    </source>
</evidence>
<keyword evidence="1" id="KW-0812">Transmembrane</keyword>
<reference evidence="2 3" key="1">
    <citation type="journal article" date="2021" name="BMC Genomics">
        <title>Datura genome reveals duplications of psychoactive alkaloid biosynthetic genes and high mutation rate following tissue culture.</title>
        <authorList>
            <person name="Rajewski A."/>
            <person name="Carter-House D."/>
            <person name="Stajich J."/>
            <person name="Litt A."/>
        </authorList>
    </citation>
    <scope>NUCLEOTIDE SEQUENCE [LARGE SCALE GENOMIC DNA]</scope>
    <source>
        <strain evidence="2">AR-01</strain>
    </source>
</reference>
<evidence type="ECO:0000256" key="1">
    <source>
        <dbReference type="SAM" id="Phobius"/>
    </source>
</evidence>
<dbReference type="EMBL" id="JACEIK010001983">
    <property type="protein sequence ID" value="MCD7473503.1"/>
    <property type="molecule type" value="Genomic_DNA"/>
</dbReference>
<proteinExistence type="predicted"/>
<organism evidence="2 3">
    <name type="scientific">Datura stramonium</name>
    <name type="common">Jimsonweed</name>
    <name type="synonym">Common thornapple</name>
    <dbReference type="NCBI Taxonomy" id="4076"/>
    <lineage>
        <taxon>Eukaryota</taxon>
        <taxon>Viridiplantae</taxon>
        <taxon>Streptophyta</taxon>
        <taxon>Embryophyta</taxon>
        <taxon>Tracheophyta</taxon>
        <taxon>Spermatophyta</taxon>
        <taxon>Magnoliopsida</taxon>
        <taxon>eudicotyledons</taxon>
        <taxon>Gunneridae</taxon>
        <taxon>Pentapetalae</taxon>
        <taxon>asterids</taxon>
        <taxon>lamiids</taxon>
        <taxon>Solanales</taxon>
        <taxon>Solanaceae</taxon>
        <taxon>Solanoideae</taxon>
        <taxon>Datureae</taxon>
        <taxon>Datura</taxon>
    </lineage>
</organism>
<gene>
    <name evidence="2" type="ORF">HAX54_015410</name>
</gene>
<keyword evidence="1" id="KW-0472">Membrane</keyword>
<feature type="transmembrane region" description="Helical" evidence="1">
    <location>
        <begin position="39"/>
        <end position="57"/>
    </location>
</feature>
<accession>A0ABS8TRH1</accession>